<dbReference type="GO" id="GO:0019752">
    <property type="term" value="P:carboxylic acid metabolic process"/>
    <property type="evidence" value="ECO:0007669"/>
    <property type="project" value="InterPro"/>
</dbReference>
<dbReference type="Gene3D" id="6.10.140.2150">
    <property type="match status" value="1"/>
</dbReference>
<evidence type="ECO:0000256" key="6">
    <source>
        <dbReference type="ARBA" id="ARBA00022824"/>
    </source>
</evidence>
<evidence type="ECO:0000256" key="1">
    <source>
        <dbReference type="ARBA" id="ARBA00001933"/>
    </source>
</evidence>
<evidence type="ECO:0000256" key="12">
    <source>
        <dbReference type="ARBA" id="ARBA00023239"/>
    </source>
</evidence>
<gene>
    <name evidence="16" type="ORF">SAMN05444354_101197</name>
</gene>
<feature type="modified residue" description="N6-(pyridoxal phosphate)lysine" evidence="14">
    <location>
        <position position="243"/>
    </location>
</feature>
<sequence length="440" mass="48181">MTSKPLPKNRRSKEEVLAELRTLRADDARWKDGRTFSLVYHVDDEHSALLKEAYGEFMSENGLSPLAFPSLRRMESEVVSMAAELFHGDADVAGTMTTGGTESILMAVKAARQWAREEKGIARPEMIVPRSVHPAFEKAGHYFDVDILHADLDADFRVDVKHVERLITPRTALIVGSAPPYPHGVMDPISELAALAQSRGLLFHVDACLGGFFLPFARKLGQDIPPFDFEVPGVTSLSADLHKYGYAAKGASVVLYRDRALRRHQFYAYGGWPGGLYASPSMTGTRPGGAIAAAWAAMQYLGEEGYLENARRVLSAMRKLTEGINAIPGLRVLGKPQIGVFAFSSDSLNVYELGDAMDARGWKMDRQQNPPALHCMLTPSHERIVEPLLADLRDCASRLAAGEPAPEGSAAMYGMVGAIPDSKQVDGFLMEFLDGVFDRT</sequence>
<dbReference type="InterPro" id="IPR002129">
    <property type="entry name" value="PyrdxlP-dep_de-COase"/>
</dbReference>
<keyword evidence="10" id="KW-0443">Lipid metabolism</keyword>
<keyword evidence="17" id="KW-1185">Reference proteome</keyword>
<keyword evidence="7 14" id="KW-0663">Pyridoxal phosphate</keyword>
<comment type="similarity">
    <text evidence="13">Belongs to the group II decarboxylase family. Sphingosine-1-phosphate lyase subfamily.</text>
</comment>
<dbReference type="PANTHER" id="PTHR42735:SF6">
    <property type="entry name" value="SPHINGOSINE-1-PHOSPHATE LYASE 1"/>
    <property type="match status" value="1"/>
</dbReference>
<comment type="pathway">
    <text evidence="3">Lipid metabolism; sphingolipid metabolism.</text>
</comment>
<evidence type="ECO:0000256" key="5">
    <source>
        <dbReference type="ARBA" id="ARBA00022692"/>
    </source>
</evidence>
<dbReference type="SUPFAM" id="SSF53383">
    <property type="entry name" value="PLP-dependent transferases"/>
    <property type="match status" value="1"/>
</dbReference>
<accession>A0A1H7FSM3</accession>
<dbReference type="Proteomes" id="UP000182719">
    <property type="component" value="Unassembled WGS sequence"/>
</dbReference>
<dbReference type="Gene3D" id="3.90.1150.10">
    <property type="entry name" value="Aspartate Aminotransferase, domain 1"/>
    <property type="match status" value="1"/>
</dbReference>
<dbReference type="EMBL" id="FOAP01000001">
    <property type="protein sequence ID" value="SEK28901.1"/>
    <property type="molecule type" value="Genomic_DNA"/>
</dbReference>
<dbReference type="GO" id="GO:0030149">
    <property type="term" value="P:sphingolipid catabolic process"/>
    <property type="evidence" value="ECO:0007669"/>
    <property type="project" value="TreeGrafter"/>
</dbReference>
<dbReference type="RefSeq" id="WP_075004496.1">
    <property type="nucleotide sequence ID" value="NZ_FOAP01000001.1"/>
</dbReference>
<keyword evidence="6" id="KW-0256">Endoplasmic reticulum</keyword>
<dbReference type="OrthoDB" id="9803665at2"/>
<evidence type="ECO:0000313" key="16">
    <source>
        <dbReference type="EMBL" id="SEK28901.1"/>
    </source>
</evidence>
<keyword evidence="9" id="KW-1133">Transmembrane helix</keyword>
<comment type="subcellular location">
    <subcellularLocation>
        <location evidence="2">Endoplasmic reticulum membrane</location>
        <topology evidence="2">Single-pass membrane protein</topology>
    </subcellularLocation>
</comment>
<name>A0A1H7FSM3_STIAU</name>
<evidence type="ECO:0000256" key="11">
    <source>
        <dbReference type="ARBA" id="ARBA00023136"/>
    </source>
</evidence>
<evidence type="ECO:0000256" key="3">
    <source>
        <dbReference type="ARBA" id="ARBA00004760"/>
    </source>
</evidence>
<evidence type="ECO:0000256" key="14">
    <source>
        <dbReference type="PIRSR" id="PIRSR602129-50"/>
    </source>
</evidence>
<comment type="cofactor">
    <cofactor evidence="1 14 15">
        <name>pyridoxal 5'-phosphate</name>
        <dbReference type="ChEBI" id="CHEBI:597326"/>
    </cofactor>
</comment>
<evidence type="ECO:0000256" key="7">
    <source>
        <dbReference type="ARBA" id="ARBA00022898"/>
    </source>
</evidence>
<dbReference type="Pfam" id="PF00282">
    <property type="entry name" value="Pyridoxal_deC"/>
    <property type="match status" value="1"/>
</dbReference>
<dbReference type="InterPro" id="IPR015422">
    <property type="entry name" value="PyrdxlP-dep_Trfase_small"/>
</dbReference>
<dbReference type="GO" id="GO:0030170">
    <property type="term" value="F:pyridoxal phosphate binding"/>
    <property type="evidence" value="ECO:0007669"/>
    <property type="project" value="InterPro"/>
</dbReference>
<dbReference type="InterPro" id="IPR050477">
    <property type="entry name" value="GrpII_AminoAcid_Decarb"/>
</dbReference>
<keyword evidence="12 15" id="KW-0456">Lyase</keyword>
<keyword evidence="5" id="KW-0812">Transmembrane</keyword>
<dbReference type="AlphaFoldDB" id="A0A1H7FSM3"/>
<proteinExistence type="inferred from homology"/>
<evidence type="ECO:0000256" key="8">
    <source>
        <dbReference type="ARBA" id="ARBA00022919"/>
    </source>
</evidence>
<comment type="pathway">
    <text evidence="4">Sphingolipid metabolism.</text>
</comment>
<evidence type="ECO:0000256" key="9">
    <source>
        <dbReference type="ARBA" id="ARBA00022989"/>
    </source>
</evidence>
<dbReference type="GO" id="GO:0016020">
    <property type="term" value="C:membrane"/>
    <property type="evidence" value="ECO:0007669"/>
    <property type="project" value="GOC"/>
</dbReference>
<organism evidence="16 17">
    <name type="scientific">Stigmatella aurantiaca</name>
    <dbReference type="NCBI Taxonomy" id="41"/>
    <lineage>
        <taxon>Bacteria</taxon>
        <taxon>Pseudomonadati</taxon>
        <taxon>Myxococcota</taxon>
        <taxon>Myxococcia</taxon>
        <taxon>Myxococcales</taxon>
        <taxon>Cystobacterineae</taxon>
        <taxon>Archangiaceae</taxon>
        <taxon>Stigmatella</taxon>
    </lineage>
</organism>
<keyword evidence="8" id="KW-0746">Sphingolipid metabolism</keyword>
<dbReference type="InterPro" id="IPR015421">
    <property type="entry name" value="PyrdxlP-dep_Trfase_major"/>
</dbReference>
<dbReference type="Gene3D" id="3.40.640.10">
    <property type="entry name" value="Type I PLP-dependent aspartate aminotransferase-like (Major domain)"/>
    <property type="match status" value="1"/>
</dbReference>
<reference evidence="17" key="1">
    <citation type="submission" date="2016-10" db="EMBL/GenBank/DDBJ databases">
        <authorList>
            <person name="Varghese N."/>
            <person name="Submissions S."/>
        </authorList>
    </citation>
    <scope>NUCLEOTIDE SEQUENCE [LARGE SCALE GENOMIC DNA]</scope>
    <source>
        <strain evidence="17">DSM 17044</strain>
    </source>
</reference>
<dbReference type="InterPro" id="IPR015424">
    <property type="entry name" value="PyrdxlP-dep_Trfase"/>
</dbReference>
<dbReference type="GO" id="GO:0008117">
    <property type="term" value="F:sphinganine-1-phosphate aldolase activity"/>
    <property type="evidence" value="ECO:0007669"/>
    <property type="project" value="TreeGrafter"/>
</dbReference>
<keyword evidence="11" id="KW-0472">Membrane</keyword>
<evidence type="ECO:0000256" key="2">
    <source>
        <dbReference type="ARBA" id="ARBA00004389"/>
    </source>
</evidence>
<dbReference type="FunFam" id="3.40.640.10:FF:000020">
    <property type="entry name" value="sphingosine-1-phosphate lyase 1"/>
    <property type="match status" value="1"/>
</dbReference>
<evidence type="ECO:0000313" key="17">
    <source>
        <dbReference type="Proteomes" id="UP000182719"/>
    </source>
</evidence>
<evidence type="ECO:0000256" key="15">
    <source>
        <dbReference type="RuleBase" id="RU000382"/>
    </source>
</evidence>
<evidence type="ECO:0000256" key="13">
    <source>
        <dbReference type="ARBA" id="ARBA00038302"/>
    </source>
</evidence>
<evidence type="ECO:0000256" key="10">
    <source>
        <dbReference type="ARBA" id="ARBA00023098"/>
    </source>
</evidence>
<dbReference type="PANTHER" id="PTHR42735">
    <property type="match status" value="1"/>
</dbReference>
<evidence type="ECO:0000256" key="4">
    <source>
        <dbReference type="ARBA" id="ARBA00004991"/>
    </source>
</evidence>
<protein>
    <submittedName>
        <fullName evidence="16">Glutamate or tyrosine decarboxylase</fullName>
    </submittedName>
</protein>